<protein>
    <submittedName>
        <fullName evidence="1">Uncharacterized protein</fullName>
    </submittedName>
</protein>
<reference evidence="2" key="1">
    <citation type="journal article" date="2025" name="Aquaculture">
        <title>Assessment of the bioflocculant production and safety properties of Metabacillus hrfriensis sp. nov. based on phenotypic and whole-genome sequencing analysis.</title>
        <authorList>
            <person name="Zhang R."/>
            <person name="Zhao Z."/>
            <person name="Luo L."/>
            <person name="Wang S."/>
            <person name="Guo K."/>
            <person name="Xu W."/>
        </authorList>
    </citation>
    <scope>NUCLEOTIDE SEQUENCE [LARGE SCALE GENOMIC DNA]</scope>
    <source>
        <strain evidence="2">CT-WN-B3</strain>
    </source>
</reference>
<dbReference type="Proteomes" id="UP001226091">
    <property type="component" value="Chromosome"/>
</dbReference>
<dbReference type="EMBL" id="CP126116">
    <property type="protein sequence ID" value="WHZ59174.1"/>
    <property type="molecule type" value="Genomic_DNA"/>
</dbReference>
<evidence type="ECO:0000313" key="2">
    <source>
        <dbReference type="Proteomes" id="UP001226091"/>
    </source>
</evidence>
<evidence type="ECO:0000313" key="1">
    <source>
        <dbReference type="EMBL" id="WHZ59174.1"/>
    </source>
</evidence>
<proteinExistence type="predicted"/>
<keyword evidence="2" id="KW-1185">Reference proteome</keyword>
<gene>
    <name evidence="1" type="ORF">QLQ22_07555</name>
</gene>
<accession>A0ACD4RFF5</accession>
<sequence>MEHTNFDEMLELVEQARNAVIHAQMNFNSDEYQRALRALKLAKDQLSTVMHQELQNEEQATMVHHAKEHLMHLNETLVALQSIN</sequence>
<organism evidence="1 2">
    <name type="scientific">Metabacillus hrfriensis</name>
    <dbReference type="NCBI Taxonomy" id="3048891"/>
    <lineage>
        <taxon>Bacteria</taxon>
        <taxon>Bacillati</taxon>
        <taxon>Bacillota</taxon>
        <taxon>Bacilli</taxon>
        <taxon>Bacillales</taxon>
        <taxon>Bacillaceae</taxon>
        <taxon>Metabacillus</taxon>
    </lineage>
</organism>
<name>A0ACD4RFF5_9BACI</name>